<reference evidence="2" key="1">
    <citation type="submission" date="2021-04" db="EMBL/GenBank/DDBJ databases">
        <title>Phylogenetic analysis of Acidobacteriaceae.</title>
        <authorList>
            <person name="Qiu L."/>
            <person name="Zhang Q."/>
        </authorList>
    </citation>
    <scope>NUCLEOTIDE SEQUENCE</scope>
    <source>
        <strain evidence="2">DSM 25168</strain>
    </source>
</reference>
<dbReference type="KEGG" id="orp:MOP44_23520"/>
<evidence type="ECO:0000313" key="3">
    <source>
        <dbReference type="Proteomes" id="UP001059380"/>
    </source>
</evidence>
<evidence type="ECO:0000256" key="1">
    <source>
        <dbReference type="SAM" id="Phobius"/>
    </source>
</evidence>
<accession>A0A9J7BLJ3</accession>
<organism evidence="2 3">
    <name type="scientific">Occallatibacter riparius</name>
    <dbReference type="NCBI Taxonomy" id="1002689"/>
    <lineage>
        <taxon>Bacteria</taxon>
        <taxon>Pseudomonadati</taxon>
        <taxon>Acidobacteriota</taxon>
        <taxon>Terriglobia</taxon>
        <taxon>Terriglobales</taxon>
        <taxon>Acidobacteriaceae</taxon>
        <taxon>Occallatibacter</taxon>
    </lineage>
</organism>
<protein>
    <submittedName>
        <fullName evidence="2">Uncharacterized protein</fullName>
    </submittedName>
</protein>
<proteinExistence type="predicted"/>
<dbReference type="Proteomes" id="UP001059380">
    <property type="component" value="Chromosome"/>
</dbReference>
<feature type="transmembrane region" description="Helical" evidence="1">
    <location>
        <begin position="19"/>
        <end position="36"/>
    </location>
</feature>
<dbReference type="RefSeq" id="WP_260792858.1">
    <property type="nucleotide sequence ID" value="NZ_CP093313.1"/>
</dbReference>
<evidence type="ECO:0000313" key="2">
    <source>
        <dbReference type="EMBL" id="UWZ83523.1"/>
    </source>
</evidence>
<keyword evidence="1" id="KW-0472">Membrane</keyword>
<keyword evidence="1" id="KW-1133">Transmembrane helix</keyword>
<dbReference type="AlphaFoldDB" id="A0A9J7BLJ3"/>
<feature type="transmembrane region" description="Helical" evidence="1">
    <location>
        <begin position="96"/>
        <end position="115"/>
    </location>
</feature>
<feature type="transmembrane region" description="Helical" evidence="1">
    <location>
        <begin position="65"/>
        <end position="84"/>
    </location>
</feature>
<keyword evidence="1" id="KW-0812">Transmembrane</keyword>
<gene>
    <name evidence="2" type="ORF">MOP44_23520</name>
</gene>
<keyword evidence="3" id="KW-1185">Reference proteome</keyword>
<dbReference type="EMBL" id="CP093313">
    <property type="protein sequence ID" value="UWZ83523.1"/>
    <property type="molecule type" value="Genomic_DNA"/>
</dbReference>
<name>A0A9J7BLJ3_9BACT</name>
<sequence length="126" mass="14372">MEDTDRQNLEEPDNQNRKVALVILLCVMIPLDLLIADPGRARAAAVCAGVFAYTMWSRRRLRHRVWFWAVLLLLAASHVVLIRFVHWSDAWMSPQAILGVALLDFAYVCGPIWLIEEALSRESKIS</sequence>